<evidence type="ECO:0000256" key="9">
    <source>
        <dbReference type="PIRSR" id="PIRSR602401-1"/>
    </source>
</evidence>
<dbReference type="OrthoDB" id="1470350at2759"/>
<accession>A0A0C3SAM3</accession>
<feature type="transmembrane region" description="Helical" evidence="11">
    <location>
        <begin position="6"/>
        <end position="28"/>
    </location>
</feature>
<keyword evidence="7 9" id="KW-0408">Iron</keyword>
<evidence type="ECO:0000256" key="1">
    <source>
        <dbReference type="ARBA" id="ARBA00001971"/>
    </source>
</evidence>
<evidence type="ECO:0000313" key="12">
    <source>
        <dbReference type="EMBL" id="KIP07170.1"/>
    </source>
</evidence>
<dbReference type="HOGENOM" id="CLU_001570_5_1_1"/>
<dbReference type="Proteomes" id="UP000053257">
    <property type="component" value="Unassembled WGS sequence"/>
</dbReference>
<dbReference type="SUPFAM" id="SSF48264">
    <property type="entry name" value="Cytochrome P450"/>
    <property type="match status" value="1"/>
</dbReference>
<dbReference type="AlphaFoldDB" id="A0A0C3SAM3"/>
<evidence type="ECO:0000256" key="7">
    <source>
        <dbReference type="ARBA" id="ARBA00023004"/>
    </source>
</evidence>
<evidence type="ECO:0000256" key="6">
    <source>
        <dbReference type="ARBA" id="ARBA00023002"/>
    </source>
</evidence>
<name>A0A0C3SAM3_PHLG1</name>
<reference evidence="12 13" key="1">
    <citation type="journal article" date="2014" name="PLoS Genet.">
        <title>Analysis of the Phlebiopsis gigantea genome, transcriptome and secretome provides insight into its pioneer colonization strategies of wood.</title>
        <authorList>
            <person name="Hori C."/>
            <person name="Ishida T."/>
            <person name="Igarashi K."/>
            <person name="Samejima M."/>
            <person name="Suzuki H."/>
            <person name="Master E."/>
            <person name="Ferreira P."/>
            <person name="Ruiz-Duenas F.J."/>
            <person name="Held B."/>
            <person name="Canessa P."/>
            <person name="Larrondo L.F."/>
            <person name="Schmoll M."/>
            <person name="Druzhinina I.S."/>
            <person name="Kubicek C.P."/>
            <person name="Gaskell J.A."/>
            <person name="Kersten P."/>
            <person name="St John F."/>
            <person name="Glasner J."/>
            <person name="Sabat G."/>
            <person name="Splinter BonDurant S."/>
            <person name="Syed K."/>
            <person name="Yadav J."/>
            <person name="Mgbeahuruike A.C."/>
            <person name="Kovalchuk A."/>
            <person name="Asiegbu F.O."/>
            <person name="Lackner G."/>
            <person name="Hoffmeister D."/>
            <person name="Rencoret J."/>
            <person name="Gutierrez A."/>
            <person name="Sun H."/>
            <person name="Lindquist E."/>
            <person name="Barry K."/>
            <person name="Riley R."/>
            <person name="Grigoriev I.V."/>
            <person name="Henrissat B."/>
            <person name="Kues U."/>
            <person name="Berka R.M."/>
            <person name="Martinez A.T."/>
            <person name="Covert S.F."/>
            <person name="Blanchette R.A."/>
            <person name="Cullen D."/>
        </authorList>
    </citation>
    <scope>NUCLEOTIDE SEQUENCE [LARGE SCALE GENOMIC DNA]</scope>
    <source>
        <strain evidence="12 13">11061_1 CR5-6</strain>
    </source>
</reference>
<dbReference type="InterPro" id="IPR002401">
    <property type="entry name" value="Cyt_P450_E_grp-I"/>
</dbReference>
<evidence type="ECO:0000256" key="10">
    <source>
        <dbReference type="RuleBase" id="RU000461"/>
    </source>
</evidence>
<gene>
    <name evidence="12" type="ORF">PHLGIDRAFT_118327</name>
</gene>
<evidence type="ECO:0000313" key="13">
    <source>
        <dbReference type="Proteomes" id="UP000053257"/>
    </source>
</evidence>
<dbReference type="Pfam" id="PF00067">
    <property type="entry name" value="p450"/>
    <property type="match status" value="1"/>
</dbReference>
<dbReference type="PRINTS" id="PR00385">
    <property type="entry name" value="P450"/>
</dbReference>
<comment type="pathway">
    <text evidence="2">Secondary metabolite biosynthesis.</text>
</comment>
<dbReference type="PANTHER" id="PTHR24305">
    <property type="entry name" value="CYTOCHROME P450"/>
    <property type="match status" value="1"/>
</dbReference>
<dbReference type="Gene3D" id="1.10.630.10">
    <property type="entry name" value="Cytochrome P450"/>
    <property type="match status" value="1"/>
</dbReference>
<dbReference type="InterPro" id="IPR050121">
    <property type="entry name" value="Cytochrome_P450_monoxygenase"/>
</dbReference>
<proteinExistence type="inferred from homology"/>
<dbReference type="GO" id="GO:0020037">
    <property type="term" value="F:heme binding"/>
    <property type="evidence" value="ECO:0007669"/>
    <property type="project" value="InterPro"/>
</dbReference>
<dbReference type="EMBL" id="KN840502">
    <property type="protein sequence ID" value="KIP07170.1"/>
    <property type="molecule type" value="Genomic_DNA"/>
</dbReference>
<organism evidence="12 13">
    <name type="scientific">Phlebiopsis gigantea (strain 11061_1 CR5-6)</name>
    <name type="common">White-rot fungus</name>
    <name type="synonym">Peniophora gigantea</name>
    <dbReference type="NCBI Taxonomy" id="745531"/>
    <lineage>
        <taxon>Eukaryota</taxon>
        <taxon>Fungi</taxon>
        <taxon>Dikarya</taxon>
        <taxon>Basidiomycota</taxon>
        <taxon>Agaricomycotina</taxon>
        <taxon>Agaricomycetes</taxon>
        <taxon>Polyporales</taxon>
        <taxon>Phanerochaetaceae</taxon>
        <taxon>Phlebiopsis</taxon>
    </lineage>
</organism>
<dbReference type="PANTHER" id="PTHR24305:SF166">
    <property type="entry name" value="CYTOCHROME P450 12A4, MITOCHONDRIAL-RELATED"/>
    <property type="match status" value="1"/>
</dbReference>
<feature type="binding site" description="axial binding residue" evidence="9">
    <location>
        <position position="450"/>
    </location>
    <ligand>
        <name>heme</name>
        <dbReference type="ChEBI" id="CHEBI:30413"/>
    </ligand>
    <ligandPart>
        <name>Fe</name>
        <dbReference type="ChEBI" id="CHEBI:18248"/>
    </ligandPart>
</feature>
<evidence type="ECO:0000256" key="3">
    <source>
        <dbReference type="ARBA" id="ARBA00010617"/>
    </source>
</evidence>
<keyword evidence="4 9" id="KW-0349">Heme</keyword>
<comment type="cofactor">
    <cofactor evidence="1 9">
        <name>heme</name>
        <dbReference type="ChEBI" id="CHEBI:30413"/>
    </cofactor>
</comment>
<dbReference type="PROSITE" id="PS00086">
    <property type="entry name" value="CYTOCHROME_P450"/>
    <property type="match status" value="1"/>
</dbReference>
<keyword evidence="13" id="KW-1185">Reference proteome</keyword>
<keyword evidence="5 9" id="KW-0479">Metal-binding</keyword>
<dbReference type="InterPro" id="IPR017972">
    <property type="entry name" value="Cyt_P450_CS"/>
</dbReference>
<sequence>MDVVEFVKPTSLLLCALIGLAIKLVLFVHEYVKARRQFPGPPVASIWSGNLAETMKEDVHERWRRWHREFGPVYQTWNGLFSRVIYVGDPTLIRKIANENWPKFPAQYAGFKPLSGSALFAQMDQSRWKIQRKGLAPAFQPRTVNDQYPSLHRYLLQFIDEVDAAAKTHAVIDLSTLHVLLTLDFIGEVAFGTELHALRDGESCRILQTFRDILPELMKCGLFPLRAAVPILKSTRVMHRAIRELRAMGLEAVEHARAKGESEKGTEFGGSKRIFEILAQQIGPDGKYMFSTDELVDNYVTFLVAGGDPTAHTMTFAVNEILRNPEIHAKLRAELDAGLPADCIVPTIEQVSRLRYLHLIIKETLRYNGPGFGTFRYTPQDVEIEGVRIPANTTLALWNPQVHRDPNVWGEDVDTFRPERWLSVPNDLNSEEKGAVPGSYFPFSYGPRKCMGEGLAMLEMLLTLATLFKRYDLGFQPGFEMVFQPSFTLCSRNGLPVLPQLRKV</sequence>
<keyword evidence="11" id="KW-0472">Membrane</keyword>
<comment type="similarity">
    <text evidence="3 10">Belongs to the cytochrome P450 family.</text>
</comment>
<keyword evidence="8 10" id="KW-0503">Monooxygenase</keyword>
<evidence type="ECO:0000256" key="8">
    <source>
        <dbReference type="ARBA" id="ARBA00023033"/>
    </source>
</evidence>
<dbReference type="GO" id="GO:0005506">
    <property type="term" value="F:iron ion binding"/>
    <property type="evidence" value="ECO:0007669"/>
    <property type="project" value="InterPro"/>
</dbReference>
<evidence type="ECO:0008006" key="14">
    <source>
        <dbReference type="Google" id="ProtNLM"/>
    </source>
</evidence>
<dbReference type="InterPro" id="IPR001128">
    <property type="entry name" value="Cyt_P450"/>
</dbReference>
<keyword evidence="11" id="KW-1133">Transmembrane helix</keyword>
<dbReference type="STRING" id="745531.A0A0C3SAM3"/>
<evidence type="ECO:0000256" key="11">
    <source>
        <dbReference type="SAM" id="Phobius"/>
    </source>
</evidence>
<dbReference type="CDD" id="cd00302">
    <property type="entry name" value="cytochrome_P450"/>
    <property type="match status" value="1"/>
</dbReference>
<evidence type="ECO:0000256" key="2">
    <source>
        <dbReference type="ARBA" id="ARBA00005179"/>
    </source>
</evidence>
<dbReference type="GO" id="GO:0004497">
    <property type="term" value="F:monooxygenase activity"/>
    <property type="evidence" value="ECO:0007669"/>
    <property type="project" value="UniProtKB-KW"/>
</dbReference>
<dbReference type="InterPro" id="IPR036396">
    <property type="entry name" value="Cyt_P450_sf"/>
</dbReference>
<protein>
    <recommendedName>
        <fullName evidence="14">Cytochrome P450</fullName>
    </recommendedName>
</protein>
<evidence type="ECO:0000256" key="4">
    <source>
        <dbReference type="ARBA" id="ARBA00022617"/>
    </source>
</evidence>
<dbReference type="GO" id="GO:0016705">
    <property type="term" value="F:oxidoreductase activity, acting on paired donors, with incorporation or reduction of molecular oxygen"/>
    <property type="evidence" value="ECO:0007669"/>
    <property type="project" value="InterPro"/>
</dbReference>
<dbReference type="PRINTS" id="PR00463">
    <property type="entry name" value="EP450I"/>
</dbReference>
<keyword evidence="11" id="KW-0812">Transmembrane</keyword>
<keyword evidence="6 10" id="KW-0560">Oxidoreductase</keyword>
<evidence type="ECO:0000256" key="5">
    <source>
        <dbReference type="ARBA" id="ARBA00022723"/>
    </source>
</evidence>